<dbReference type="PANTHER" id="PTHR30461">
    <property type="entry name" value="DNA-INVERTASE FROM LAMBDOID PROPHAGE"/>
    <property type="match status" value="1"/>
</dbReference>
<evidence type="ECO:0000259" key="1">
    <source>
        <dbReference type="PROSITE" id="PS51736"/>
    </source>
</evidence>
<dbReference type="CDD" id="cd00338">
    <property type="entry name" value="Ser_Recombinase"/>
    <property type="match status" value="1"/>
</dbReference>
<sequence length="603" mass="67646">MAIILPTDKIKGRHRDRLAIVYIRQSTLQQVGHNQESTRLQYGLVDRARQFGWAAERIVVIDDDLGRSGSSAETRPGFQRLVAEVGLGRVGIVMGAEVSRLARSCRDWYQLLEICAQFDTLIADANGVCDPAAYNDRLLLGLKGTMSEAELHVLKGRLQAGRWAKARRGELFFNLPRGYVRRPSGDIAFDPDEQVQATIRLLFDVFERRRTINGVLAYCVTHGIDLPQRAHSGPNKGELEWHRPNRFTLTGMLTNPAYAGAYVYGRRRSDGRRTSELPGAGRFLGEKEGMVLLRDHRPAYIDWETHEGICAQVARNRTDYAGVSRGGPSLLAGLVVCGRCGLRMATVYPDGGRYLRYACSRDAMNYGAPVCQSLSGRALDALVEMLILRALEPVAVEASLQLAEDIELERGALHRQWRQRLERARYEADRARRQFDAVEPENRLVARSLERQWEQALSDELMLKAEHERFLATQPMPLTDEEREAIRSLTTDIPALWHAPTTTAHDRQTIARTILERVVVTVEGETELVRVECHWAGSERTEHQLIRPVKELRQLSGCGELMSCIQTLHATKLKAPAIADILNAEGWHPPKPSVPTSSETAAC</sequence>
<dbReference type="KEGG" id="aoz:HUE56_25970"/>
<feature type="domain" description="Resolvase/invertase-type recombinase catalytic" evidence="1">
    <location>
        <begin position="18"/>
        <end position="169"/>
    </location>
</feature>
<dbReference type="SMART" id="SM00857">
    <property type="entry name" value="Resolvase"/>
    <property type="match status" value="1"/>
</dbReference>
<dbReference type="InterPro" id="IPR011109">
    <property type="entry name" value="DNA_bind_recombinase_dom"/>
</dbReference>
<dbReference type="SUPFAM" id="SSF53041">
    <property type="entry name" value="Resolvase-like"/>
    <property type="match status" value="1"/>
</dbReference>
<dbReference type="PROSITE" id="PS51736">
    <property type="entry name" value="RECOMBINASES_3"/>
    <property type="match status" value="1"/>
</dbReference>
<dbReference type="InterPro" id="IPR025827">
    <property type="entry name" value="Zn_ribbon_recom_dom"/>
</dbReference>
<dbReference type="EMBL" id="CP054621">
    <property type="protein sequence ID" value="QKS53944.1"/>
    <property type="molecule type" value="Genomic_DNA"/>
</dbReference>
<dbReference type="InterPro" id="IPR038109">
    <property type="entry name" value="DNA_bind_recomb_sf"/>
</dbReference>
<protein>
    <submittedName>
        <fullName evidence="3">Recombinase family protein</fullName>
    </submittedName>
</protein>
<reference evidence="3 4" key="1">
    <citation type="submission" date="2020-06" db="EMBL/GenBank/DDBJ databases">
        <title>Complete genome of Azosprillum oryzae KACC14407.</title>
        <authorList>
            <person name="Kim M."/>
            <person name="Park Y.-J."/>
            <person name="Shin J.-H."/>
        </authorList>
    </citation>
    <scope>NUCLEOTIDE SEQUENCE [LARGE SCALE GENOMIC DNA]</scope>
    <source>
        <strain evidence="3 4">KACC 14407</strain>
        <plasmid evidence="3 4">unnamed6</plasmid>
    </source>
</reference>
<dbReference type="Gene3D" id="3.90.1750.20">
    <property type="entry name" value="Putative Large Serine Recombinase, Chain B, Domain 2"/>
    <property type="match status" value="1"/>
</dbReference>
<accession>A0A6N1AXR7</accession>
<dbReference type="InterPro" id="IPR036162">
    <property type="entry name" value="Resolvase-like_N_sf"/>
</dbReference>
<dbReference type="InterPro" id="IPR006119">
    <property type="entry name" value="Resolv_N"/>
</dbReference>
<dbReference type="Pfam" id="PF00239">
    <property type="entry name" value="Resolvase"/>
    <property type="match status" value="1"/>
</dbReference>
<dbReference type="InterPro" id="IPR050639">
    <property type="entry name" value="SSR_resolvase"/>
</dbReference>
<dbReference type="Proteomes" id="UP000509702">
    <property type="component" value="Plasmid unnamed6"/>
</dbReference>
<dbReference type="GO" id="GO:0000150">
    <property type="term" value="F:DNA strand exchange activity"/>
    <property type="evidence" value="ECO:0007669"/>
    <property type="project" value="InterPro"/>
</dbReference>
<dbReference type="RefSeq" id="WP_174757490.1">
    <property type="nucleotide sequence ID" value="NZ_BSOV01000002.1"/>
</dbReference>
<dbReference type="PANTHER" id="PTHR30461:SF23">
    <property type="entry name" value="DNA RECOMBINASE-RELATED"/>
    <property type="match status" value="1"/>
</dbReference>
<dbReference type="GO" id="GO:0003677">
    <property type="term" value="F:DNA binding"/>
    <property type="evidence" value="ECO:0007669"/>
    <property type="project" value="InterPro"/>
</dbReference>
<keyword evidence="4" id="KW-1185">Reference proteome</keyword>
<geneLocation type="plasmid" evidence="3 4">
    <name>unnamed6</name>
</geneLocation>
<keyword evidence="3" id="KW-0614">Plasmid</keyword>
<dbReference type="Pfam" id="PF13408">
    <property type="entry name" value="Zn_ribbon_recom"/>
    <property type="match status" value="1"/>
</dbReference>
<dbReference type="Pfam" id="PF07508">
    <property type="entry name" value="Recombinase"/>
    <property type="match status" value="1"/>
</dbReference>
<name>A0A6N1AXR7_9PROT</name>
<evidence type="ECO:0000313" key="3">
    <source>
        <dbReference type="EMBL" id="QKS53944.1"/>
    </source>
</evidence>
<feature type="domain" description="Recombinase" evidence="2">
    <location>
        <begin position="176"/>
        <end position="319"/>
    </location>
</feature>
<dbReference type="PROSITE" id="PS51737">
    <property type="entry name" value="RECOMBINASE_DNA_BIND"/>
    <property type="match status" value="1"/>
</dbReference>
<dbReference type="AlphaFoldDB" id="A0A6N1AXR7"/>
<gene>
    <name evidence="3" type="ORF">HUE56_25970</name>
</gene>
<evidence type="ECO:0000259" key="2">
    <source>
        <dbReference type="PROSITE" id="PS51737"/>
    </source>
</evidence>
<organism evidence="3 4">
    <name type="scientific">Azospirillum oryzae</name>
    <dbReference type="NCBI Taxonomy" id="286727"/>
    <lineage>
        <taxon>Bacteria</taxon>
        <taxon>Pseudomonadati</taxon>
        <taxon>Pseudomonadota</taxon>
        <taxon>Alphaproteobacteria</taxon>
        <taxon>Rhodospirillales</taxon>
        <taxon>Azospirillaceae</taxon>
        <taxon>Azospirillum</taxon>
    </lineage>
</organism>
<proteinExistence type="predicted"/>
<evidence type="ECO:0000313" key="4">
    <source>
        <dbReference type="Proteomes" id="UP000509702"/>
    </source>
</evidence>
<dbReference type="Gene3D" id="3.40.50.1390">
    <property type="entry name" value="Resolvase, N-terminal catalytic domain"/>
    <property type="match status" value="1"/>
</dbReference>